<dbReference type="SUPFAM" id="SSF46589">
    <property type="entry name" value="tRNA-binding arm"/>
    <property type="match status" value="1"/>
</dbReference>
<keyword evidence="6" id="KW-0648">Protein biosynthesis</keyword>
<dbReference type="Proteomes" id="UP001174691">
    <property type="component" value="Unassembled WGS sequence"/>
</dbReference>
<sequence length="478" mass="54121">MLDVIDFITERGGNPERIRESQRKRGANVEIVDEVIADWQDHRKTLYAATQVKARINEVQKQIAPRKKAGEDISDLLQLKADLTVEEKALKDSAAEKGAALDAKIKTIGNIVHESVPVSDNEDNNEVVRDWAPEGVKVEKRECLSHHEVLTRIDGYDPERGVKVVGHRGYFLRQWGVFLNQALINYGLQFLAERGYTPLQTPQFMLKDYMGKTAQLEQFDEELYKVVDGEADKYLIATSEQPISAFHADEWLGPKDVPIKYAGYSTCYRREAGSHGRDAWGIFRVHQFEKIEQFLLTDPEKSWEAFEEMISTSEAFYQTLGLPYRVVSIVSGALNNAAAKKFDLEAWFPFQGEYKELVSCSNCTDYQSRALEIRFGPKKLTEVKKTYVHALNSTLCATTRTICCILENYQTEDGLKIPEPLRKYLPGAPEFIPFTKELPKGTTSQKVKAKADNAAKTKVTQPGDTPEQVAEKLRETTV</sequence>
<feature type="binding site" evidence="10">
    <location>
        <position position="292"/>
    </location>
    <ligand>
        <name>L-serine</name>
        <dbReference type="ChEBI" id="CHEBI:33384"/>
    </ligand>
</feature>
<dbReference type="GO" id="GO:0006434">
    <property type="term" value="P:seryl-tRNA aminoacylation"/>
    <property type="evidence" value="ECO:0007669"/>
    <property type="project" value="InterPro"/>
</dbReference>
<dbReference type="InterPro" id="IPR002314">
    <property type="entry name" value="aa-tRNA-synt_IIb"/>
</dbReference>
<dbReference type="InterPro" id="IPR006195">
    <property type="entry name" value="aa-tRNA-synth_II"/>
</dbReference>
<evidence type="ECO:0000313" key="15">
    <source>
        <dbReference type="Proteomes" id="UP001174691"/>
    </source>
</evidence>
<dbReference type="SUPFAM" id="SSF55681">
    <property type="entry name" value="Class II aaRS and biotin synthetases"/>
    <property type="match status" value="1"/>
</dbReference>
<dbReference type="NCBIfam" id="TIGR00414">
    <property type="entry name" value="serS"/>
    <property type="match status" value="1"/>
</dbReference>
<feature type="binding site" evidence="10">
    <location>
        <position position="392"/>
    </location>
    <ligand>
        <name>L-serine</name>
        <dbReference type="ChEBI" id="CHEBI:33384"/>
    </ligand>
</feature>
<comment type="similarity">
    <text evidence="1">Belongs to the class-II aminoacyl-tRNA synthetase family. Type-1 seryl-tRNA synthetase subfamily.</text>
</comment>
<feature type="binding site" evidence="10">
    <location>
        <position position="269"/>
    </location>
    <ligand>
        <name>L-serine</name>
        <dbReference type="ChEBI" id="CHEBI:33384"/>
    </ligand>
</feature>
<dbReference type="InterPro" id="IPR010978">
    <property type="entry name" value="tRNA-bd_arm"/>
</dbReference>
<feature type="site" description="Important for serine binding" evidence="10">
    <location>
        <position position="394"/>
    </location>
</feature>
<feature type="binding site" evidence="10">
    <location>
        <position position="238"/>
    </location>
    <ligand>
        <name>L-serine</name>
        <dbReference type="ChEBI" id="CHEBI:33384"/>
    </ligand>
</feature>
<evidence type="ECO:0000256" key="3">
    <source>
        <dbReference type="ARBA" id="ARBA00022598"/>
    </source>
</evidence>
<feature type="binding site" evidence="11">
    <location>
        <begin position="356"/>
        <end position="359"/>
    </location>
    <ligand>
        <name>ATP</name>
        <dbReference type="ChEBI" id="CHEBI:30616"/>
    </ligand>
</feature>
<dbReference type="InterPro" id="IPR015866">
    <property type="entry name" value="Ser-tRNA-synth_1_N"/>
</dbReference>
<dbReference type="PIRSF" id="PIRSF001529">
    <property type="entry name" value="Ser-tRNA-synth_IIa"/>
    <property type="match status" value="1"/>
</dbReference>
<feature type="binding site" evidence="11">
    <location>
        <begin position="285"/>
        <end position="288"/>
    </location>
    <ligand>
        <name>ATP</name>
        <dbReference type="ChEBI" id="CHEBI:30616"/>
    </ligand>
</feature>
<dbReference type="PRINTS" id="PR00981">
    <property type="entry name" value="TRNASYNTHSER"/>
</dbReference>
<evidence type="ECO:0000256" key="8">
    <source>
        <dbReference type="ARBA" id="ARBA00031113"/>
    </source>
</evidence>
<evidence type="ECO:0000256" key="2">
    <source>
        <dbReference type="ARBA" id="ARBA00012840"/>
    </source>
</evidence>
<feature type="region of interest" description="Disordered" evidence="12">
    <location>
        <begin position="443"/>
        <end position="478"/>
    </location>
</feature>
<evidence type="ECO:0000259" key="13">
    <source>
        <dbReference type="PROSITE" id="PS50862"/>
    </source>
</evidence>
<name>A0AA38RE75_9PEZI</name>
<dbReference type="EC" id="6.1.1.11" evidence="2"/>
<feature type="compositionally biased region" description="Basic and acidic residues" evidence="12">
    <location>
        <begin position="469"/>
        <end position="478"/>
    </location>
</feature>
<reference evidence="14" key="1">
    <citation type="submission" date="2022-07" db="EMBL/GenBank/DDBJ databases">
        <title>Fungi with potential for degradation of polypropylene.</title>
        <authorList>
            <person name="Gostincar C."/>
        </authorList>
    </citation>
    <scope>NUCLEOTIDE SEQUENCE</scope>
    <source>
        <strain evidence="14">EXF-13287</strain>
    </source>
</reference>
<dbReference type="Gene3D" id="3.30.930.10">
    <property type="entry name" value="Bira Bifunctional Protein, Domain 2"/>
    <property type="match status" value="1"/>
</dbReference>
<evidence type="ECO:0000256" key="6">
    <source>
        <dbReference type="ARBA" id="ARBA00022917"/>
    </source>
</evidence>
<dbReference type="Gene3D" id="1.10.287.40">
    <property type="entry name" value="Serine-tRNA synthetase, tRNA binding domain"/>
    <property type="match status" value="1"/>
</dbReference>
<keyword evidence="7" id="KW-0030">Aminoacyl-tRNA synthetase</keyword>
<gene>
    <name evidence="14" type="ORF">NKR19_g10198</name>
</gene>
<dbReference type="GO" id="GO:0005524">
    <property type="term" value="F:ATP binding"/>
    <property type="evidence" value="ECO:0007669"/>
    <property type="project" value="UniProtKB-KW"/>
</dbReference>
<dbReference type="EMBL" id="JANBVN010000306">
    <property type="protein sequence ID" value="KAJ9129777.1"/>
    <property type="molecule type" value="Genomic_DNA"/>
</dbReference>
<keyword evidence="4" id="KW-0547">Nucleotide-binding</keyword>
<dbReference type="InterPro" id="IPR042103">
    <property type="entry name" value="SerRS_1_N_sf"/>
</dbReference>
<dbReference type="PROSITE" id="PS50862">
    <property type="entry name" value="AA_TRNA_LIGASE_II"/>
    <property type="match status" value="1"/>
</dbReference>
<accession>A0AA38RE75</accession>
<organism evidence="14 15">
    <name type="scientific">Coniochaeta hoffmannii</name>
    <dbReference type="NCBI Taxonomy" id="91930"/>
    <lineage>
        <taxon>Eukaryota</taxon>
        <taxon>Fungi</taxon>
        <taxon>Dikarya</taxon>
        <taxon>Ascomycota</taxon>
        <taxon>Pezizomycotina</taxon>
        <taxon>Sordariomycetes</taxon>
        <taxon>Sordariomycetidae</taxon>
        <taxon>Coniochaetales</taxon>
        <taxon>Coniochaetaceae</taxon>
        <taxon>Coniochaeta</taxon>
    </lineage>
</organism>
<keyword evidence="3" id="KW-0436">Ligase</keyword>
<evidence type="ECO:0000256" key="12">
    <source>
        <dbReference type="SAM" id="MobiDB-lite"/>
    </source>
</evidence>
<dbReference type="InterPro" id="IPR033729">
    <property type="entry name" value="SerRS_core"/>
</dbReference>
<evidence type="ECO:0000256" key="7">
    <source>
        <dbReference type="ARBA" id="ARBA00023146"/>
    </source>
</evidence>
<proteinExistence type="inferred from homology"/>
<keyword evidence="15" id="KW-1185">Reference proteome</keyword>
<evidence type="ECO:0000256" key="5">
    <source>
        <dbReference type="ARBA" id="ARBA00022840"/>
    </source>
</evidence>
<dbReference type="FunFam" id="3.30.930.10:FF:000026">
    <property type="entry name" value="Seryl-tRNA synthetase, cytoplasmic"/>
    <property type="match status" value="1"/>
</dbReference>
<dbReference type="InterPro" id="IPR045864">
    <property type="entry name" value="aa-tRNA-synth_II/BPL/LPL"/>
</dbReference>
<feature type="binding site" evidence="11">
    <location>
        <begin position="269"/>
        <end position="271"/>
    </location>
    <ligand>
        <name>ATP</name>
        <dbReference type="ChEBI" id="CHEBI:30616"/>
    </ligand>
</feature>
<evidence type="ECO:0000256" key="4">
    <source>
        <dbReference type="ARBA" id="ARBA00022741"/>
    </source>
</evidence>
<dbReference type="InterPro" id="IPR002317">
    <property type="entry name" value="Ser-tRNA-ligase_type_1"/>
</dbReference>
<evidence type="ECO:0000256" key="11">
    <source>
        <dbReference type="PIRSR" id="PIRSR001529-2"/>
    </source>
</evidence>
<protein>
    <recommendedName>
        <fullName evidence="2">serine--tRNA ligase</fullName>
        <ecNumber evidence="2">6.1.1.11</ecNumber>
    </recommendedName>
    <alternativeName>
        <fullName evidence="8">Seryl-tRNA synthetase</fullName>
    </alternativeName>
    <alternativeName>
        <fullName evidence="9">Seryl-tRNA(Ser) synthetase</fullName>
    </alternativeName>
</protein>
<evidence type="ECO:0000313" key="14">
    <source>
        <dbReference type="EMBL" id="KAJ9129777.1"/>
    </source>
</evidence>
<dbReference type="GO" id="GO:0004828">
    <property type="term" value="F:serine-tRNA ligase activity"/>
    <property type="evidence" value="ECO:0007669"/>
    <property type="project" value="UniProtKB-EC"/>
</dbReference>
<evidence type="ECO:0000256" key="1">
    <source>
        <dbReference type="ARBA" id="ARBA00010728"/>
    </source>
</evidence>
<dbReference type="PANTHER" id="PTHR11778">
    <property type="entry name" value="SERYL-TRNA SYNTHETASE"/>
    <property type="match status" value="1"/>
</dbReference>
<dbReference type="AlphaFoldDB" id="A0AA38RE75"/>
<evidence type="ECO:0000256" key="10">
    <source>
        <dbReference type="PIRSR" id="PIRSR001529-1"/>
    </source>
</evidence>
<feature type="domain" description="Aminoacyl-transfer RNA synthetases class-II family profile" evidence="13">
    <location>
        <begin position="189"/>
        <end position="426"/>
    </location>
</feature>
<comment type="caution">
    <text evidence="14">The sequence shown here is derived from an EMBL/GenBank/DDBJ whole genome shotgun (WGS) entry which is preliminary data.</text>
</comment>
<dbReference type="Pfam" id="PF00587">
    <property type="entry name" value="tRNA-synt_2b"/>
    <property type="match status" value="1"/>
</dbReference>
<dbReference type="CDD" id="cd00770">
    <property type="entry name" value="SerRS_core"/>
    <property type="match status" value="1"/>
</dbReference>
<evidence type="ECO:0000256" key="9">
    <source>
        <dbReference type="ARBA" id="ARBA00034892"/>
    </source>
</evidence>
<dbReference type="Pfam" id="PF02403">
    <property type="entry name" value="Seryl_tRNA_N"/>
    <property type="match status" value="1"/>
</dbReference>
<keyword evidence="5 11" id="KW-0067">ATP-binding</keyword>